<dbReference type="KEGG" id="asla:NCTC11923_01880"/>
<dbReference type="SUPFAM" id="SSF50998">
    <property type="entry name" value="Quinoprotein alcohol dehydrogenase-like"/>
    <property type="match status" value="1"/>
</dbReference>
<dbReference type="Gene3D" id="2.130.10.10">
    <property type="entry name" value="YVTN repeat-like/Quinoprotein amine dehydrogenase"/>
    <property type="match status" value="1"/>
</dbReference>
<accession>A0A448KE75</accession>
<keyword evidence="2" id="KW-1185">Reference proteome</keyword>
<dbReference type="InterPro" id="IPR011047">
    <property type="entry name" value="Quinoprotein_ADH-like_sf"/>
</dbReference>
<dbReference type="EMBL" id="LR134363">
    <property type="protein sequence ID" value="VEG75221.1"/>
    <property type="molecule type" value="Genomic_DNA"/>
</dbReference>
<name>A0A448KE75_9ACTO</name>
<dbReference type="InterPro" id="IPR015943">
    <property type="entry name" value="WD40/YVTN_repeat-like_dom_sf"/>
</dbReference>
<gene>
    <name evidence="1" type="ORF">NCTC11923_01880</name>
</gene>
<reference evidence="1 2" key="1">
    <citation type="submission" date="2018-12" db="EMBL/GenBank/DDBJ databases">
        <authorList>
            <consortium name="Pathogen Informatics"/>
        </authorList>
    </citation>
    <scope>NUCLEOTIDE SEQUENCE [LARGE SCALE GENOMIC DNA]</scope>
    <source>
        <strain evidence="1 2">NCTC11923</strain>
    </source>
</reference>
<evidence type="ECO:0000313" key="2">
    <source>
        <dbReference type="Proteomes" id="UP000276899"/>
    </source>
</evidence>
<evidence type="ECO:0000313" key="1">
    <source>
        <dbReference type="EMBL" id="VEG75221.1"/>
    </source>
</evidence>
<dbReference type="AlphaFoldDB" id="A0A448KE75"/>
<proteinExistence type="predicted"/>
<organism evidence="1 2">
    <name type="scientific">Actinomyces slackii</name>
    <dbReference type="NCBI Taxonomy" id="52774"/>
    <lineage>
        <taxon>Bacteria</taxon>
        <taxon>Bacillati</taxon>
        <taxon>Actinomycetota</taxon>
        <taxon>Actinomycetes</taxon>
        <taxon>Actinomycetales</taxon>
        <taxon>Actinomycetaceae</taxon>
        <taxon>Actinomyces</taxon>
    </lineage>
</organism>
<protein>
    <submittedName>
        <fullName evidence="1">Uncharacterized protein</fullName>
    </submittedName>
</protein>
<dbReference type="Proteomes" id="UP000276899">
    <property type="component" value="Chromosome"/>
</dbReference>
<sequence>MRVPGMRSTAWVISDGGTLAGVRGGKLLWSRPLPEGAAALNRLGGAEQPLWLAVGGTLIMAQPDGIVAIDVVDGSTVWQASTPVDSWAAAGEQIVVVHGGQVTVLTRQGDDLPEASAPPTAAATASAAPGMEDLSDATLSVPEQCAPVGEPDGSGLVKATFVDGVATGQEMAGVAPTVTISSASPTVLDGKPASVVTLSCYGGGNTAYSMITVYGQDNAYLGGLEPERIASLGGMPDQVITDPQPVGPAIIFSLAGVQIAGDQNCHACRGSASATVTAMWSGSGYDIADVLYQTPDGEVRMPRLKEVQAFYDAVASGDDATAGEHADQAVLASLEQSTMEPGKTKRELGFPPGGRIKGCYMPGPQAGTMPSYPVGPGQVHSPGLQPGDVVCPVVSDDPAQSLLNPAMDASTGRETYLVWLKLRPDGSGSFRVTDLMIDMG</sequence>